<dbReference type="STRING" id="39482.ERS852491_02627"/>
<evidence type="ECO:0000313" key="1">
    <source>
        <dbReference type="EMBL" id="CUO57494.1"/>
    </source>
</evidence>
<dbReference type="CDD" id="cd07908">
    <property type="entry name" value="Mn_catalase_like"/>
    <property type="match status" value="1"/>
</dbReference>
<dbReference type="Gene3D" id="1.20.5.420">
    <property type="entry name" value="Immunoglobulin FC, subunit C"/>
    <property type="match status" value="1"/>
</dbReference>
<dbReference type="InterPro" id="IPR012347">
    <property type="entry name" value="Ferritin-like"/>
</dbReference>
<dbReference type="InterPro" id="IPR009078">
    <property type="entry name" value="Ferritin-like_SF"/>
</dbReference>
<dbReference type="Gene3D" id="1.20.1260.10">
    <property type="match status" value="1"/>
</dbReference>
<evidence type="ECO:0000313" key="2">
    <source>
        <dbReference type="Proteomes" id="UP000095544"/>
    </source>
</evidence>
<organism evidence="1 2">
    <name type="scientific">Faecalicatena contorta</name>
    <dbReference type="NCBI Taxonomy" id="39482"/>
    <lineage>
        <taxon>Bacteria</taxon>
        <taxon>Bacillati</taxon>
        <taxon>Bacillota</taxon>
        <taxon>Clostridia</taxon>
        <taxon>Lachnospirales</taxon>
        <taxon>Lachnospiraceae</taxon>
        <taxon>Faecalicatena</taxon>
    </lineage>
</organism>
<dbReference type="EMBL" id="CYZU01000023">
    <property type="protein sequence ID" value="CUO57494.1"/>
    <property type="molecule type" value="Genomic_DNA"/>
</dbReference>
<dbReference type="Proteomes" id="UP000095544">
    <property type="component" value="Unassembled WGS sequence"/>
</dbReference>
<gene>
    <name evidence="1" type="ORF">ERS852491_02627</name>
</gene>
<protein>
    <submittedName>
        <fullName evidence="1">Uncharacterized conserved protein</fullName>
    </submittedName>
</protein>
<dbReference type="SUPFAM" id="SSF47240">
    <property type="entry name" value="Ferritin-like"/>
    <property type="match status" value="1"/>
</dbReference>
<name>A0A174G4U1_9FIRM</name>
<proteinExistence type="predicted"/>
<reference evidence="1 2" key="1">
    <citation type="submission" date="2015-09" db="EMBL/GenBank/DDBJ databases">
        <authorList>
            <consortium name="Pathogen Informatics"/>
        </authorList>
    </citation>
    <scope>NUCLEOTIDE SEQUENCE [LARGE SCALE GENOMIC DNA]</scope>
    <source>
        <strain evidence="1 2">2789STDY5834876</strain>
    </source>
</reference>
<accession>A0A174G4U1</accession>
<sequence>MNNCDNGRNNDAIKPDTCQKKELFAADAPYPPVCVDGVNRLYGRMMLDNVGGQNSEMTAVSLYIYNNLLLVEDERLSYVFHKISIVEMHHLEIFGQLARMMGENPRLWTYRGNQMFYWSPGFNNYPMDIKPLLINAVNHERQAVQKYRSQCAKIQDENIVRCLERIIMDEELHIQIYESLYDEYCG</sequence>
<dbReference type="AlphaFoldDB" id="A0A174G4U1"/>